<evidence type="ECO:0008006" key="4">
    <source>
        <dbReference type="Google" id="ProtNLM"/>
    </source>
</evidence>
<dbReference type="PROSITE" id="PS51257">
    <property type="entry name" value="PROKAR_LIPOPROTEIN"/>
    <property type="match status" value="1"/>
</dbReference>
<dbReference type="EMBL" id="FWFU01000002">
    <property type="protein sequence ID" value="SLN32277.1"/>
    <property type="molecule type" value="Genomic_DNA"/>
</dbReference>
<evidence type="ECO:0000256" key="1">
    <source>
        <dbReference type="SAM" id="SignalP"/>
    </source>
</evidence>
<sequence length="218" mass="24260">MKLRTSFSILIVSALTLTACGVSMSPEEEQRRIEDWRQLGETRRHDLREHTDDLIQACVARMEGQRVNDAALSRAPFKKTVKGDQNIYSGHWQGEYVAKIDSTLLVTEPGECQFSIGSSEQPVEGRKLVFYQLTPEFEVGLRNAGYRLTKVRHPSLGAVFASASLRALIPGPNIKKAEGQLTAVKGAHKLDISIYTYRSKQDQSVQRAIVEVTKAQGS</sequence>
<evidence type="ECO:0000313" key="2">
    <source>
        <dbReference type="EMBL" id="SLN32277.1"/>
    </source>
</evidence>
<protein>
    <recommendedName>
        <fullName evidence="4">Lipoprotein</fullName>
    </recommendedName>
</protein>
<dbReference type="Proteomes" id="UP000193207">
    <property type="component" value="Unassembled WGS sequence"/>
</dbReference>
<keyword evidence="1" id="KW-0732">Signal</keyword>
<accession>A0A1X6YV34</accession>
<dbReference type="RefSeq" id="WP_085817181.1">
    <property type="nucleotide sequence ID" value="NZ_FWFU01000002.1"/>
</dbReference>
<dbReference type="AlphaFoldDB" id="A0A1X6YV34"/>
<evidence type="ECO:0000313" key="3">
    <source>
        <dbReference type="Proteomes" id="UP000193207"/>
    </source>
</evidence>
<feature type="chain" id="PRO_5012326825" description="Lipoprotein" evidence="1">
    <location>
        <begin position="25"/>
        <end position="218"/>
    </location>
</feature>
<gene>
    <name evidence="2" type="ORF">ROH8110_01537</name>
</gene>
<feature type="signal peptide" evidence="1">
    <location>
        <begin position="1"/>
        <end position="24"/>
    </location>
</feature>
<keyword evidence="3" id="KW-1185">Reference proteome</keyword>
<proteinExistence type="predicted"/>
<organism evidence="2 3">
    <name type="scientific">Roseovarius halotolerans</name>
    <dbReference type="NCBI Taxonomy" id="505353"/>
    <lineage>
        <taxon>Bacteria</taxon>
        <taxon>Pseudomonadati</taxon>
        <taxon>Pseudomonadota</taxon>
        <taxon>Alphaproteobacteria</taxon>
        <taxon>Rhodobacterales</taxon>
        <taxon>Roseobacteraceae</taxon>
        <taxon>Roseovarius</taxon>
    </lineage>
</organism>
<reference evidence="2 3" key="1">
    <citation type="submission" date="2017-03" db="EMBL/GenBank/DDBJ databases">
        <authorList>
            <person name="Afonso C.L."/>
            <person name="Miller P.J."/>
            <person name="Scott M.A."/>
            <person name="Spackman E."/>
            <person name="Goraichik I."/>
            <person name="Dimitrov K.M."/>
            <person name="Suarez D.L."/>
            <person name="Swayne D.E."/>
        </authorList>
    </citation>
    <scope>NUCLEOTIDE SEQUENCE [LARGE SCALE GENOMIC DNA]</scope>
    <source>
        <strain evidence="2 3">CECT 8110</strain>
    </source>
</reference>
<name>A0A1X6YV34_9RHOB</name>